<accession>A0A975A088</accession>
<dbReference type="InterPro" id="IPR013324">
    <property type="entry name" value="RNA_pol_sigma_r3/r4-like"/>
</dbReference>
<evidence type="ECO:0000256" key="1">
    <source>
        <dbReference type="ARBA" id="ARBA00010641"/>
    </source>
</evidence>
<dbReference type="PANTHER" id="PTHR43133:SF45">
    <property type="entry name" value="RNA POLYMERASE ECF-TYPE SIGMA FACTOR"/>
    <property type="match status" value="1"/>
</dbReference>
<keyword evidence="8" id="KW-1185">Reference proteome</keyword>
<evidence type="ECO:0000256" key="2">
    <source>
        <dbReference type="ARBA" id="ARBA00023015"/>
    </source>
</evidence>
<dbReference type="PANTHER" id="PTHR43133">
    <property type="entry name" value="RNA POLYMERASE ECF-TYPE SIGMA FACTO"/>
    <property type="match status" value="1"/>
</dbReference>
<evidence type="ECO:0000259" key="6">
    <source>
        <dbReference type="Pfam" id="PF08281"/>
    </source>
</evidence>
<dbReference type="Proteomes" id="UP000662783">
    <property type="component" value="Chromosome"/>
</dbReference>
<evidence type="ECO:0000313" key="7">
    <source>
        <dbReference type="EMBL" id="QSE97134.1"/>
    </source>
</evidence>
<dbReference type="NCBIfam" id="TIGR02937">
    <property type="entry name" value="sigma70-ECF"/>
    <property type="match status" value="1"/>
</dbReference>
<dbReference type="AlphaFoldDB" id="A0A975A088"/>
<dbReference type="Pfam" id="PF04542">
    <property type="entry name" value="Sigma70_r2"/>
    <property type="match status" value="1"/>
</dbReference>
<keyword evidence="2" id="KW-0805">Transcription regulation</keyword>
<dbReference type="RefSeq" id="WP_205721647.1">
    <property type="nucleotide sequence ID" value="NZ_CP070608.1"/>
</dbReference>
<dbReference type="GO" id="GO:0006352">
    <property type="term" value="P:DNA-templated transcription initiation"/>
    <property type="evidence" value="ECO:0007669"/>
    <property type="project" value="InterPro"/>
</dbReference>
<evidence type="ECO:0000313" key="8">
    <source>
        <dbReference type="Proteomes" id="UP000662783"/>
    </source>
</evidence>
<reference evidence="7" key="1">
    <citation type="submission" date="2021-02" db="EMBL/GenBank/DDBJ databases">
        <title>Fulvivirga sp. S481 isolated from sea water.</title>
        <authorList>
            <person name="Bae S.S."/>
            <person name="Baek K."/>
        </authorList>
    </citation>
    <scope>NUCLEOTIDE SEQUENCE</scope>
    <source>
        <strain evidence="7">S481</strain>
    </source>
</reference>
<evidence type="ECO:0000256" key="3">
    <source>
        <dbReference type="ARBA" id="ARBA00023082"/>
    </source>
</evidence>
<dbReference type="InterPro" id="IPR013325">
    <property type="entry name" value="RNA_pol_sigma_r2"/>
</dbReference>
<dbReference type="InterPro" id="IPR007627">
    <property type="entry name" value="RNA_pol_sigma70_r2"/>
</dbReference>
<feature type="domain" description="RNA polymerase sigma factor 70 region 4 type 2" evidence="6">
    <location>
        <begin position="102"/>
        <end position="153"/>
    </location>
</feature>
<protein>
    <submittedName>
        <fullName evidence="7">Sigma-70 family RNA polymerase sigma factor</fullName>
    </submittedName>
</protein>
<evidence type="ECO:0000259" key="5">
    <source>
        <dbReference type="Pfam" id="PF04542"/>
    </source>
</evidence>
<feature type="domain" description="RNA polymerase sigma-70 region 2" evidence="5">
    <location>
        <begin position="11"/>
        <end position="76"/>
    </location>
</feature>
<evidence type="ECO:0000256" key="4">
    <source>
        <dbReference type="ARBA" id="ARBA00023163"/>
    </source>
</evidence>
<dbReference type="InterPro" id="IPR014284">
    <property type="entry name" value="RNA_pol_sigma-70_dom"/>
</dbReference>
<keyword evidence="4" id="KW-0804">Transcription</keyword>
<organism evidence="7 8">
    <name type="scientific">Fulvivirga lutea</name>
    <dbReference type="NCBI Taxonomy" id="2810512"/>
    <lineage>
        <taxon>Bacteria</taxon>
        <taxon>Pseudomonadati</taxon>
        <taxon>Bacteroidota</taxon>
        <taxon>Cytophagia</taxon>
        <taxon>Cytophagales</taxon>
        <taxon>Fulvivirgaceae</taxon>
        <taxon>Fulvivirga</taxon>
    </lineage>
</organism>
<dbReference type="InterPro" id="IPR039425">
    <property type="entry name" value="RNA_pol_sigma-70-like"/>
</dbReference>
<comment type="similarity">
    <text evidence="1">Belongs to the sigma-70 factor family. ECF subfamily.</text>
</comment>
<sequence length="158" mass="18739">MSKSQQEFLEMVDKYQRVIHSVCRMYTDNTIEHEDLFQEILAQLWKGYQRFNFESKVSTWIYRVALYTAITYIKKVMRGREALKHISFSEADNQKETESDEELLRMAIQKLSESERAFVVLYLEDMSYKEMADILGISESNVGVKLNRIKQKLKTIMT</sequence>
<name>A0A975A088_9BACT</name>
<dbReference type="GO" id="GO:0003677">
    <property type="term" value="F:DNA binding"/>
    <property type="evidence" value="ECO:0007669"/>
    <property type="project" value="InterPro"/>
</dbReference>
<dbReference type="GO" id="GO:0016987">
    <property type="term" value="F:sigma factor activity"/>
    <property type="evidence" value="ECO:0007669"/>
    <property type="project" value="UniProtKB-KW"/>
</dbReference>
<dbReference type="SUPFAM" id="SSF88946">
    <property type="entry name" value="Sigma2 domain of RNA polymerase sigma factors"/>
    <property type="match status" value="1"/>
</dbReference>
<dbReference type="InterPro" id="IPR013249">
    <property type="entry name" value="RNA_pol_sigma70_r4_t2"/>
</dbReference>
<keyword evidence="3" id="KW-0731">Sigma factor</keyword>
<dbReference type="InterPro" id="IPR036388">
    <property type="entry name" value="WH-like_DNA-bd_sf"/>
</dbReference>
<dbReference type="EMBL" id="CP070608">
    <property type="protein sequence ID" value="QSE97134.1"/>
    <property type="molecule type" value="Genomic_DNA"/>
</dbReference>
<dbReference type="SUPFAM" id="SSF88659">
    <property type="entry name" value="Sigma3 and sigma4 domains of RNA polymerase sigma factors"/>
    <property type="match status" value="1"/>
</dbReference>
<proteinExistence type="inferred from homology"/>
<dbReference type="Gene3D" id="1.10.10.10">
    <property type="entry name" value="Winged helix-like DNA-binding domain superfamily/Winged helix DNA-binding domain"/>
    <property type="match status" value="1"/>
</dbReference>
<dbReference type="CDD" id="cd06171">
    <property type="entry name" value="Sigma70_r4"/>
    <property type="match status" value="1"/>
</dbReference>
<dbReference type="KEGG" id="fuv:JR347_16305"/>
<dbReference type="Pfam" id="PF08281">
    <property type="entry name" value="Sigma70_r4_2"/>
    <property type="match status" value="1"/>
</dbReference>
<dbReference type="Gene3D" id="1.10.1740.10">
    <property type="match status" value="1"/>
</dbReference>
<gene>
    <name evidence="7" type="ORF">JR347_16305</name>
</gene>